<dbReference type="EMBL" id="CP063073">
    <property type="protein sequence ID" value="QOQ74334.1"/>
    <property type="molecule type" value="Genomic_DNA"/>
</dbReference>
<dbReference type="NCBIfam" id="TIGR01901">
    <property type="entry name" value="adhes_NPXG"/>
    <property type="match status" value="1"/>
</dbReference>
<dbReference type="Gene3D" id="2.170.16.10">
    <property type="entry name" value="Hedgehog/Intein (Hint) domain"/>
    <property type="match status" value="1"/>
</dbReference>
<dbReference type="InterPro" id="IPR036844">
    <property type="entry name" value="Hint_dom_sf"/>
</dbReference>
<feature type="domain" description="Hint" evidence="2">
    <location>
        <begin position="2787"/>
        <end position="2891"/>
    </location>
</feature>
<evidence type="ECO:0000259" key="3">
    <source>
        <dbReference type="SMART" id="SM00912"/>
    </source>
</evidence>
<dbReference type="InterPro" id="IPR025157">
    <property type="entry name" value="Hemagglutinin_rpt"/>
</dbReference>
<evidence type="ECO:0000259" key="2">
    <source>
        <dbReference type="SMART" id="SM00306"/>
    </source>
</evidence>
<evidence type="ECO:0000313" key="4">
    <source>
        <dbReference type="EMBL" id="QOQ74334.1"/>
    </source>
</evidence>
<proteinExistence type="predicted"/>
<keyword evidence="1" id="KW-0472">Membrane</keyword>
<protein>
    <submittedName>
        <fullName evidence="4">DUF637 domain-containing protein</fullName>
    </submittedName>
</protein>
<evidence type="ECO:0000256" key="1">
    <source>
        <dbReference type="SAM" id="Phobius"/>
    </source>
</evidence>
<reference evidence="4 5" key="1">
    <citation type="submission" date="2020-10" db="EMBL/GenBank/DDBJ databases">
        <title>High quality whole genome sequence of Pseudomonas poae PMA22.</title>
        <authorList>
            <person name="Hernandez J.G."/>
            <person name="Rodriguez P."/>
            <person name="Cuevas C."/>
            <person name="de la Calle F."/>
            <person name="Galan B."/>
            <person name="Garcia J.L."/>
        </authorList>
    </citation>
    <scope>NUCLEOTIDE SEQUENCE [LARGE SCALE GENOMIC DNA]</scope>
    <source>
        <strain evidence="4 5">PMA22</strain>
    </source>
</reference>
<dbReference type="InterPro" id="IPR006915">
    <property type="entry name" value="DUF637_hemagglutn_put"/>
</dbReference>
<dbReference type="Proteomes" id="UP000594923">
    <property type="component" value="Chromosome"/>
</dbReference>
<gene>
    <name evidence="4" type="ORF">IMF22_23055</name>
</gene>
<dbReference type="SMART" id="SM00912">
    <property type="entry name" value="Haemagg_act"/>
    <property type="match status" value="1"/>
</dbReference>
<dbReference type="SUPFAM" id="SSF51126">
    <property type="entry name" value="Pectin lyase-like"/>
    <property type="match status" value="1"/>
</dbReference>
<keyword evidence="1" id="KW-0812">Transmembrane</keyword>
<dbReference type="Gene3D" id="2.160.20.10">
    <property type="entry name" value="Single-stranded right-handed beta-helix, Pectin lyase-like"/>
    <property type="match status" value="1"/>
</dbReference>
<dbReference type="Pfam" id="PF04830">
    <property type="entry name" value="DUF637"/>
    <property type="match status" value="1"/>
</dbReference>
<dbReference type="Pfam" id="PF05860">
    <property type="entry name" value="TPS"/>
    <property type="match status" value="1"/>
</dbReference>
<dbReference type="SMART" id="SM00306">
    <property type="entry name" value="HintN"/>
    <property type="match status" value="1"/>
</dbReference>
<dbReference type="InterPro" id="IPR011050">
    <property type="entry name" value="Pectin_lyase_fold/virulence"/>
</dbReference>
<dbReference type="Pfam" id="PF07591">
    <property type="entry name" value="PT-HINT"/>
    <property type="match status" value="1"/>
</dbReference>
<dbReference type="InterPro" id="IPR010069">
    <property type="entry name" value="CdiA_FHA1_rpt"/>
</dbReference>
<dbReference type="InterPro" id="IPR006141">
    <property type="entry name" value="Intein_N"/>
</dbReference>
<dbReference type="Pfam" id="PF13332">
    <property type="entry name" value="Fil_haemagg_2"/>
    <property type="match status" value="3"/>
</dbReference>
<organism evidence="4 5">
    <name type="scientific">Pseudomonas poae</name>
    <dbReference type="NCBI Taxonomy" id="200451"/>
    <lineage>
        <taxon>Bacteria</taxon>
        <taxon>Pseudomonadati</taxon>
        <taxon>Pseudomonadota</taxon>
        <taxon>Gammaproteobacteria</taxon>
        <taxon>Pseudomonadales</taxon>
        <taxon>Pseudomonadaceae</taxon>
        <taxon>Pseudomonas</taxon>
    </lineage>
</organism>
<dbReference type="CDD" id="cd00081">
    <property type="entry name" value="Hint"/>
    <property type="match status" value="1"/>
</dbReference>
<dbReference type="NCBIfam" id="TIGR01731">
    <property type="entry name" value="fil_hemag_20aa"/>
    <property type="match status" value="17"/>
</dbReference>
<dbReference type="InterPro" id="IPR008638">
    <property type="entry name" value="FhaB/CdiA-like_TPS"/>
</dbReference>
<dbReference type="InterPro" id="IPR003587">
    <property type="entry name" value="Hint_dom_N"/>
</dbReference>
<dbReference type="InterPro" id="IPR012334">
    <property type="entry name" value="Pectin_lyas_fold"/>
</dbReference>
<dbReference type="GO" id="GO:0003824">
    <property type="term" value="F:catalytic activity"/>
    <property type="evidence" value="ECO:0007669"/>
    <property type="project" value="UniProtKB-ARBA"/>
</dbReference>
<feature type="domain" description="Filamentous haemagglutinin FhaB/tRNA nuclease CdiA-like TPS" evidence="3">
    <location>
        <begin position="64"/>
        <end position="185"/>
    </location>
</feature>
<dbReference type="GO" id="GO:0016539">
    <property type="term" value="P:intein-mediated protein splicing"/>
    <property type="evidence" value="ECO:0007669"/>
    <property type="project" value="InterPro"/>
</dbReference>
<feature type="transmembrane region" description="Helical" evidence="1">
    <location>
        <begin position="2121"/>
        <end position="2142"/>
    </location>
</feature>
<dbReference type="RefSeq" id="WP_197626106.1">
    <property type="nucleotide sequence ID" value="NZ_CP063073.1"/>
</dbReference>
<dbReference type="SUPFAM" id="SSF51294">
    <property type="entry name" value="Hedgehog/intein (Hint) domain"/>
    <property type="match status" value="1"/>
</dbReference>
<feature type="transmembrane region" description="Helical" evidence="1">
    <location>
        <begin position="2154"/>
        <end position="2177"/>
    </location>
</feature>
<sequence length="3096" mass="320913">MDVRHFAFLARQPSAALKPRDSFFGLPKRGLVLILANALFWQPLLAQAEGIVVSAPGTTVGQAGNGVPVVNIATPNGSGLSHNQFKDYNVGPNGVILNNATGAVTNTQLGGYIVGNPNLKGGAANVILNEVNGGSPSQLRGFTEVAGQSAKVIVANPYGITCSGCGFINTPNATLTTGKPILDQNGRLERYQVDGGAVTIDGQGLNASNVDRFEIITRSAKINAQINARELTVIAGRNDVDAQSLKATARADDGSAKPELAIDSSALGGMYAGAIKLVGTEAGVGVKLDGTLAASGGDIQLDANGHLSMAQTSATGNIKVTAQNVNLTDKVYATGNVQVTSAQALVNQQSVAAGQRIELNAASITNPGIIEAGVAADNSRNATGDLVVNTQNLTTTGNLLASRALAITAAQTLTNQGAIIQAKTVSVSTDKLTNRGATARVYGEQQLALNAPAIVNVGGLIRFGEGQAATLDSASLDNRQGRIEMSGGSLVLTSTDLNNNSGQIIASNLTVNAGNLNNQNGVLVAGALTVNAGDLDNSLKGLIQADNGALNLTVANAFNNYQGYAQASTDLNLNAGSVSSNANGVLSANTGKLTLATAQQLNNAEGRLQAGQGDVELHAANLDNQNGVIVGKQLLLDVSGGNIDNRAGRVVGDYLDVRASGLDNRNAGLLAGGAPGVSLLLKGPGLLLNAQGRIQSEGLLQLQGERLDNSAGILIGTSVDVTAQTLNNSNQGSLVSNGGDVTLNVSDLLTNAGGVIDAGERSVLVKALTTLNNSGGTVRGKRLDIAAQHLNNDAGQLLAGNQGLSYSGQDVSNRKGLILSGGAHTQLDTASLDNLGGTVQGDTLTVTANTVDNSSGGLMASLLGNLQLTVEALANRGGKLFGKEQVTISGATLDNSGNGQISGNQLSFTSRDTLTNRGGLIEANQGLTLNGGNLDNSAGGQLRALGGANSSLNLSSTLNNQNGTLEFGSTAFSLDTTHLNNQGGQLQHAGNGLFRLNTASLTGSQGTINGLGTADWAFGSVDGLGRVQLNEALTYKSTQGLALKAGDRMASSKGLIIDVASLDNGGELLSDGDLSITLSGDLANSGRIATQQNLSVTANNLSQNGGRLAGNNTQIKLAGTLDSLGFLTARQQLDIAAAQIGNRGTLGAQGAVNLTAVNGITNGADSLLFSGGDLTLRANGFANSYGDVYSKGNFTFAGVDGGRAVLFSNRSGTVESEGYIGISAGFIENAKDKFELGQTLQTGSLSWVCGQHCGEKDSWRRGEITINETYLESAIQDSASARLVAGKDMLLQGDTVQNRNSLMAANGNLSITAQDLLNEGSGTRTGQRKIVINTPGHVDKHLWERMEYVDVPTFNNATAAGNFDQAKFEALKALSPNSAPFRQTSDVTTWTPNGGLAYDAVLQAGGTVDLSNVTNKIQNGTLHDNTLAQLTGTLGNDQTGIPVGGININLSKHVNDASAQAPGSVLPVVTLTPGGGFVPVDYTGTPFAPVDPTTSPYFQLPKGDYGLFVKSADPTSHYLIETNPEFTSASGFFSSDYMLGKLGFNSDNAWRRLGDGQYETRLIRDAVIAQTGQRFLAGGLLSDADQFRYLMDNALASKDALRLSVGVTLTSQQVGALTHDIVWMENRVVDGQTVLVPVLYLAQAESRNVRGNSLIQGRDLNLVTGGDLVNVGTLRASNNLSAVSSGSIYNGGLMEAGNNLSLLAQDSIRNAMGGEIRGSQVSLASIKGDITNDNTAIQVREGVGMRTLTDASASTITARGNLAIDAGRDLNNHGALVAGNDATLTAGRDLNLVAASDTSVIHKTIDGGEKSTITTDVKNLAATVTAGGNLNMQAGQDVNIIGSNATAGKDLNIQAGRDLNVASVSDMHNVEGKEKDGKKRIKTADEQTTQVASVLTAGANFTSQAGRDTTLVASKISAGNEAYLYSGDKLNLLAAQNSTHTLYDMKENGGWGAKKAKRDEVTQTTNVGTEIKTAGNLTLVSNGDQLYQVAKLNSGNDLILKSGGAVTFEGVKDYHDESHTKSKSDMAWFSMKGKGKTDETLRQSELVAKGQTVIEAVNGLKIDVKQVDQQTVSQTIDTMVKADPQLAWIKEAEKRGDVDWRQVKELHDSFKYSNSGMGQGAMLAVIIIVTIVTAGGASALAASAGSAVGAGSTMAAGTAAVAATSTSAAVAATSAGLGNMMATAALTSLASTGAVSTINNKGNLGLALKDTFSSSSLKNAAIAGLATGALNYADSNWFKGASPAEGAGAKVTTAGPVQNPGYSSDWLSWQKAQDAVLRGGTHAVIESGISTAINGGSLKDNLGSALVSQGFDLAAAAGNNGIGNLASELDLSPGSTQKVLLHALLGGALSAARGGDFKTGAIAAGAAEGLTAIANKNLGKYLDERFVTDDQFRVATAQLIGIAAGSLVNGNPNDAAWVAGNVERYNEQLHPDAPELIEKQAPVLAEQKKISVEEATRLMGVALAYNTDEGWSKSISQKDVDAIDTLTLQNLGIALAPIANQYARTDASADGRSSGYSGNETAALILDFRTTRPTAFKDSTINIDYLGDPKGRNTQGLVDFYETNLNYSGKPTDYVDLAKGLAVGAGRSIWGQVQGFSKVAGGFLGNSSPLEVTDALLGPIADPSVDRGGQIITRQKGREFVSNLQGNSYESAAQVTELLTDGLSMITPSGRFGQVSKFGEVSSVVRADGALVARSDVGLASVGRQEALGSSGIARVADDIPNYGLNPNSLDSAVRFERPGATATAPTTSIGKYEQTVYTGDVGSFARADDLFATRRNDIVLSNYKEPCCFAAGTKVSTPNGDRTIESLKVGDVVWSKPEKGGKPFAAKILATHQRSDQPIYRLKLKSVRADGKAQGETLLVTPGHPFYVPAKRDFISVIDLKPGDLLQSLADGDTDNTSSEVESLELYLPVGKTYNLTVDVGHTFYVGDLKTWVHNTGPCALPPDFYGKKDRVSTVNNVTEGEVGNYGSTAPRSVGDGLTPDHIPSFAAVKESLRQMGVVLSDAELKALRNNTNCVVVKTCSHMTDSRTFGGRNNPEKIKLDGADLYKAAEADINTWVPVWKSEGWSASKIDGTRNQIHELNKKLFDGMGIKYESK</sequence>
<evidence type="ECO:0000313" key="5">
    <source>
        <dbReference type="Proteomes" id="UP000594923"/>
    </source>
</evidence>
<dbReference type="PROSITE" id="PS50817">
    <property type="entry name" value="INTEIN_N_TER"/>
    <property type="match status" value="1"/>
</dbReference>
<accession>A0A7M1KDY2</accession>
<name>A0A7M1KDY2_9PSED</name>
<keyword evidence="1" id="KW-1133">Transmembrane helix</keyword>